<evidence type="ECO:0000313" key="1">
    <source>
        <dbReference type="EMBL" id="KAJ9116843.1"/>
    </source>
</evidence>
<proteinExistence type="predicted"/>
<gene>
    <name evidence="1" type="ORF">QFC24_006648</name>
</gene>
<protein>
    <submittedName>
        <fullName evidence="1">Uncharacterized protein</fullName>
    </submittedName>
</protein>
<dbReference type="Proteomes" id="UP001234202">
    <property type="component" value="Unassembled WGS sequence"/>
</dbReference>
<reference evidence="1" key="1">
    <citation type="submission" date="2023-04" db="EMBL/GenBank/DDBJ databases">
        <title>Draft Genome sequencing of Naganishia species isolated from polar environments using Oxford Nanopore Technology.</title>
        <authorList>
            <person name="Leo P."/>
            <person name="Venkateswaran K."/>
        </authorList>
    </citation>
    <scope>NUCLEOTIDE SEQUENCE</scope>
    <source>
        <strain evidence="1">DBVPG 5303</strain>
    </source>
</reference>
<evidence type="ECO:0000313" key="2">
    <source>
        <dbReference type="Proteomes" id="UP001234202"/>
    </source>
</evidence>
<accession>A0ACC2WYK1</accession>
<sequence>MTPSFLESFNAGLPTDNVQATWLFRKHQIRRIDAVILTHGHQDAIAGLGKFLLCRRRKHRPFPYLVDKNQATGGGDVPSLDFRVFDDPAAQGDVTGVKGQSMADGFDVHGVWVVPLAVHHGKYFTPPDKVERLDVPERQSQTAPQTPPQVLQSAANEAQGRNAIQPSLTSLLHRKIEETVKETVPFYCYGFVFDGKMIYLSDVSYIPTGTWEKMITAIQPGTATGLSPSPTNDTIGPSKLPFSSALGPSSRTLPCLILDCLRLEPHGSHLSFIQALSICMHLSPRETYLVGFTHPNSHDEWVAGCREVQGTRTEGEEEEFLAAVQKSAVRQGEVMSGVWERAKAEWKGFVRPAFDGQVLHIE</sequence>
<name>A0ACC2WYK1_9TREE</name>
<comment type="caution">
    <text evidence="1">The sequence shown here is derived from an EMBL/GenBank/DDBJ whole genome shotgun (WGS) entry which is preliminary data.</text>
</comment>
<organism evidence="1 2">
    <name type="scientific">Naganishia onofrii</name>
    <dbReference type="NCBI Taxonomy" id="1851511"/>
    <lineage>
        <taxon>Eukaryota</taxon>
        <taxon>Fungi</taxon>
        <taxon>Dikarya</taxon>
        <taxon>Basidiomycota</taxon>
        <taxon>Agaricomycotina</taxon>
        <taxon>Tremellomycetes</taxon>
        <taxon>Filobasidiales</taxon>
        <taxon>Filobasidiaceae</taxon>
        <taxon>Naganishia</taxon>
    </lineage>
</organism>
<keyword evidence="2" id="KW-1185">Reference proteome</keyword>
<dbReference type="EMBL" id="JASBWV010000034">
    <property type="protein sequence ID" value="KAJ9116843.1"/>
    <property type="molecule type" value="Genomic_DNA"/>
</dbReference>